<keyword evidence="8" id="KW-1185">Reference proteome</keyword>
<dbReference type="PANTHER" id="PTHR34824:SF1">
    <property type="entry name" value="HEAT-INDUCIBLE TRANSCRIPTION REPRESSOR HRCA"/>
    <property type="match status" value="1"/>
</dbReference>
<comment type="similarity">
    <text evidence="5">Belongs to the HrcA family.</text>
</comment>
<gene>
    <name evidence="5" type="primary">hrcA</name>
    <name evidence="7" type="ORF">DW352_17810</name>
</gene>
<proteinExistence type="inferred from homology"/>
<keyword evidence="3 5" id="KW-0346">Stress response</keyword>
<dbReference type="Gene3D" id="3.30.390.60">
    <property type="entry name" value="Heat-inducible transcription repressor hrca homolog, domain 3"/>
    <property type="match status" value="1"/>
</dbReference>
<evidence type="ECO:0000256" key="2">
    <source>
        <dbReference type="ARBA" id="ARBA00023015"/>
    </source>
</evidence>
<organism evidence="7 8">
    <name type="scientific">Pseudolabrys taiwanensis</name>
    <dbReference type="NCBI Taxonomy" id="331696"/>
    <lineage>
        <taxon>Bacteria</taxon>
        <taxon>Pseudomonadati</taxon>
        <taxon>Pseudomonadota</taxon>
        <taxon>Alphaproteobacteria</taxon>
        <taxon>Hyphomicrobiales</taxon>
        <taxon>Xanthobacteraceae</taxon>
        <taxon>Pseudolabrys</taxon>
    </lineage>
</organism>
<evidence type="ECO:0000313" key="7">
    <source>
        <dbReference type="EMBL" id="AXK82220.1"/>
    </source>
</evidence>
<comment type="function">
    <text evidence="5">Negative regulator of class I heat shock genes (grpE-dnaK-dnaJ and groELS operons). Prevents heat-shock induction of these operons.</text>
</comment>
<evidence type="ECO:0000259" key="6">
    <source>
        <dbReference type="Pfam" id="PF01628"/>
    </source>
</evidence>
<dbReference type="Proteomes" id="UP000254889">
    <property type="component" value="Chromosome"/>
</dbReference>
<dbReference type="GO" id="GO:0003677">
    <property type="term" value="F:DNA binding"/>
    <property type="evidence" value="ECO:0007669"/>
    <property type="project" value="InterPro"/>
</dbReference>
<keyword evidence="4 5" id="KW-0804">Transcription</keyword>
<dbReference type="PIRSF" id="PIRSF005485">
    <property type="entry name" value="HrcA"/>
    <property type="match status" value="1"/>
</dbReference>
<dbReference type="InterPro" id="IPR023120">
    <property type="entry name" value="WHTH_transcript_rep_HrcA_IDD"/>
</dbReference>
<dbReference type="SUPFAM" id="SSF55781">
    <property type="entry name" value="GAF domain-like"/>
    <property type="match status" value="1"/>
</dbReference>
<accession>A0A345ZZ73</accession>
<dbReference type="Gene3D" id="1.10.10.10">
    <property type="entry name" value="Winged helix-like DNA-binding domain superfamily/Winged helix DNA-binding domain"/>
    <property type="match status" value="1"/>
</dbReference>
<evidence type="ECO:0000256" key="1">
    <source>
        <dbReference type="ARBA" id="ARBA00022491"/>
    </source>
</evidence>
<dbReference type="Pfam" id="PF01628">
    <property type="entry name" value="HrcA"/>
    <property type="match status" value="1"/>
</dbReference>
<dbReference type="PANTHER" id="PTHR34824">
    <property type="entry name" value="HEAT-INDUCIBLE TRANSCRIPTION REPRESSOR HRCA"/>
    <property type="match status" value="1"/>
</dbReference>
<dbReference type="EMBL" id="CP031417">
    <property type="protein sequence ID" value="AXK82220.1"/>
    <property type="molecule type" value="Genomic_DNA"/>
</dbReference>
<dbReference type="InterPro" id="IPR029016">
    <property type="entry name" value="GAF-like_dom_sf"/>
</dbReference>
<keyword evidence="2 5" id="KW-0805">Transcription regulation</keyword>
<dbReference type="SUPFAM" id="SSF46785">
    <property type="entry name" value="Winged helix' DNA-binding domain"/>
    <property type="match status" value="1"/>
</dbReference>
<dbReference type="KEGG" id="ptaw:DW352_17810"/>
<evidence type="ECO:0000256" key="5">
    <source>
        <dbReference type="HAMAP-Rule" id="MF_00081"/>
    </source>
</evidence>
<dbReference type="AlphaFoldDB" id="A0A345ZZ73"/>
<dbReference type="InterPro" id="IPR021153">
    <property type="entry name" value="HrcA_C"/>
</dbReference>
<evidence type="ECO:0000256" key="3">
    <source>
        <dbReference type="ARBA" id="ARBA00023016"/>
    </source>
</evidence>
<name>A0A345ZZ73_9HYPH</name>
<dbReference type="OrthoDB" id="9783139at2"/>
<feature type="domain" description="Heat-inducible transcription repressor HrcA C-terminal" evidence="6">
    <location>
        <begin position="151"/>
        <end position="374"/>
    </location>
</feature>
<sequence>MALLCAGRQVRLEQAHGNGQFLGRYEELAVASHDIPIGANPASLAALNERSREIFRQIVESYLATGEPVGSRNLSRILPITLSPASVRNVMSDLEHAGLIFAPHTSAGRLPTEMGLRFFVDALMQIGDLSESDRHSIEAQVAGSGTPKSLETVLTEATQMLSGLTRSAGVVLTAKHNVRLKHIEFVRLEPERALAVLVGEDGQVENRVLNVPAGLPTSSLIEAGNFLNARLRGKTLAELRGEIEKAVAEGQAELDQLTQKVIAAGLASWSGGAGDDRQLIVRGHAHLLEDLHALEDLERVRSLFDALETKRGVIDLLGRAELAEGVRIFIGSENKLFSLSGSSTIAAPYRDSTGRIVGVIGVIGPTRLNYARVIPMVDYTARVVTRLLSG</sequence>
<protein>
    <recommendedName>
        <fullName evidence="5">Heat-inducible transcription repressor HrcA</fullName>
    </recommendedName>
</protein>
<reference evidence="7 8" key="1">
    <citation type="submission" date="2018-07" db="EMBL/GenBank/DDBJ databases">
        <authorList>
            <person name="Quirk P.G."/>
            <person name="Krulwich T.A."/>
        </authorList>
    </citation>
    <scope>NUCLEOTIDE SEQUENCE [LARGE SCALE GENOMIC DNA]</scope>
    <source>
        <strain evidence="7 8">CC-BB4</strain>
    </source>
</reference>
<dbReference type="InterPro" id="IPR002571">
    <property type="entry name" value="HrcA"/>
</dbReference>
<evidence type="ECO:0000313" key="8">
    <source>
        <dbReference type="Proteomes" id="UP000254889"/>
    </source>
</evidence>
<dbReference type="HAMAP" id="MF_00081">
    <property type="entry name" value="HrcA"/>
    <property type="match status" value="1"/>
</dbReference>
<dbReference type="InterPro" id="IPR036390">
    <property type="entry name" value="WH_DNA-bd_sf"/>
</dbReference>
<evidence type="ECO:0000256" key="4">
    <source>
        <dbReference type="ARBA" id="ARBA00023163"/>
    </source>
</evidence>
<dbReference type="NCBIfam" id="TIGR00331">
    <property type="entry name" value="hrcA"/>
    <property type="match status" value="1"/>
</dbReference>
<dbReference type="InterPro" id="IPR036388">
    <property type="entry name" value="WH-like_DNA-bd_sf"/>
</dbReference>
<keyword evidence="1 5" id="KW-0678">Repressor</keyword>
<dbReference type="GO" id="GO:0045892">
    <property type="term" value="P:negative regulation of DNA-templated transcription"/>
    <property type="evidence" value="ECO:0007669"/>
    <property type="project" value="UniProtKB-UniRule"/>
</dbReference>
<dbReference type="Gene3D" id="3.30.450.40">
    <property type="match status" value="1"/>
</dbReference>